<dbReference type="InterPro" id="IPR036770">
    <property type="entry name" value="Ankyrin_rpt-contain_sf"/>
</dbReference>
<keyword evidence="1" id="KW-0677">Repeat</keyword>
<reference evidence="4 5" key="1">
    <citation type="submission" date="2020-08" db="EMBL/GenBank/DDBJ databases">
        <title>Genome sequence of Diaphorobacter aerolatus KACC 16536T.</title>
        <authorList>
            <person name="Hyun D.-W."/>
            <person name="Bae J.-W."/>
        </authorList>
    </citation>
    <scope>NUCLEOTIDE SEQUENCE [LARGE SCALE GENOMIC DNA]</scope>
    <source>
        <strain evidence="4 5">KACC 16536</strain>
    </source>
</reference>
<protein>
    <submittedName>
        <fullName evidence="4">Ankyrin repeat domain-containing protein</fullName>
    </submittedName>
</protein>
<dbReference type="PANTHER" id="PTHR24188:SF29">
    <property type="entry name" value="GH09064P"/>
    <property type="match status" value="1"/>
</dbReference>
<proteinExistence type="predicted"/>
<dbReference type="EMBL" id="CP060783">
    <property type="protein sequence ID" value="QNP48374.1"/>
    <property type="molecule type" value="Genomic_DNA"/>
</dbReference>
<dbReference type="PROSITE" id="PS50297">
    <property type="entry name" value="ANK_REP_REGION"/>
    <property type="match status" value="1"/>
</dbReference>
<evidence type="ECO:0000256" key="2">
    <source>
        <dbReference type="ARBA" id="ARBA00023043"/>
    </source>
</evidence>
<dbReference type="RefSeq" id="WP_187723972.1">
    <property type="nucleotide sequence ID" value="NZ_CP060783.1"/>
</dbReference>
<dbReference type="Gene3D" id="1.25.40.20">
    <property type="entry name" value="Ankyrin repeat-containing domain"/>
    <property type="match status" value="1"/>
</dbReference>
<evidence type="ECO:0000313" key="5">
    <source>
        <dbReference type="Proteomes" id="UP000516028"/>
    </source>
</evidence>
<gene>
    <name evidence="4" type="ORF">H9K75_20865</name>
</gene>
<feature type="repeat" description="ANK" evidence="3">
    <location>
        <begin position="34"/>
        <end position="66"/>
    </location>
</feature>
<accession>A0A7H0GJA8</accession>
<evidence type="ECO:0000256" key="3">
    <source>
        <dbReference type="PROSITE-ProRule" id="PRU00023"/>
    </source>
</evidence>
<organism evidence="4 5">
    <name type="scientific">Diaphorobacter aerolatus</name>
    <dbReference type="NCBI Taxonomy" id="1288495"/>
    <lineage>
        <taxon>Bacteria</taxon>
        <taxon>Pseudomonadati</taxon>
        <taxon>Pseudomonadota</taxon>
        <taxon>Betaproteobacteria</taxon>
        <taxon>Burkholderiales</taxon>
        <taxon>Comamonadaceae</taxon>
        <taxon>Diaphorobacter</taxon>
    </lineage>
</organism>
<name>A0A7H0GJA8_9BURK</name>
<dbReference type="SMART" id="SM00248">
    <property type="entry name" value="ANK"/>
    <property type="match status" value="3"/>
</dbReference>
<evidence type="ECO:0000256" key="1">
    <source>
        <dbReference type="ARBA" id="ARBA00022737"/>
    </source>
</evidence>
<dbReference type="InterPro" id="IPR002110">
    <property type="entry name" value="Ankyrin_rpt"/>
</dbReference>
<dbReference type="PROSITE" id="PS50088">
    <property type="entry name" value="ANK_REPEAT"/>
    <property type="match status" value="2"/>
</dbReference>
<dbReference type="KEGG" id="daer:H9K75_20865"/>
<dbReference type="SUPFAM" id="SSF48403">
    <property type="entry name" value="Ankyrin repeat"/>
    <property type="match status" value="1"/>
</dbReference>
<keyword evidence="2 3" id="KW-0040">ANK repeat</keyword>
<feature type="repeat" description="ANK" evidence="3">
    <location>
        <begin position="66"/>
        <end position="98"/>
    </location>
</feature>
<sequence length="273" mass="30533">MNIKQEELYQYCYDGNLQEVQRMIEVEKAKLNSDEGYAIRVAAANGHLPLVRYLADSGANLNLHAFGNTALTQAAEDGHLEVVKFLLDRGADINAHDQKVLLSAANYGQPEIVDYLLIERDMEVTPSTRSKLEQNQHFVALSTLDKREQSRMSFEQATFALKVNPEDFNLASTCAEKFGLKALAHMSRESHGYNYLTLARLAIRHEQQQGNTTGNTSMVDKQLLESFRVDSNSTTFDLDTLRSRLVNALKFQEVGKQITSGMAPAKGKGRDMS</sequence>
<dbReference type="AlphaFoldDB" id="A0A7H0GJA8"/>
<dbReference type="Pfam" id="PF12796">
    <property type="entry name" value="Ank_2"/>
    <property type="match status" value="1"/>
</dbReference>
<evidence type="ECO:0000313" key="4">
    <source>
        <dbReference type="EMBL" id="QNP48374.1"/>
    </source>
</evidence>
<dbReference type="PANTHER" id="PTHR24188">
    <property type="entry name" value="ANKYRIN REPEAT PROTEIN"/>
    <property type="match status" value="1"/>
</dbReference>
<keyword evidence="5" id="KW-1185">Reference proteome</keyword>
<dbReference type="Proteomes" id="UP000516028">
    <property type="component" value="Chromosome"/>
</dbReference>